<dbReference type="SMART" id="SM00326">
    <property type="entry name" value="SH3"/>
    <property type="match status" value="1"/>
</dbReference>
<dbReference type="KEGG" id="bgt:106075866"/>
<feature type="domain" description="SH3" evidence="3">
    <location>
        <begin position="1"/>
        <end position="58"/>
    </location>
</feature>
<dbReference type="Gene3D" id="2.30.30.40">
    <property type="entry name" value="SH3 Domains"/>
    <property type="match status" value="1"/>
</dbReference>
<dbReference type="SUPFAM" id="SSF50044">
    <property type="entry name" value="SH3-domain"/>
    <property type="match status" value="1"/>
</dbReference>
<dbReference type="Pfam" id="PF00018">
    <property type="entry name" value="SH3_1"/>
    <property type="match status" value="1"/>
</dbReference>
<gene>
    <name evidence="4" type="primary">106075866</name>
</gene>
<dbReference type="STRING" id="6526.A0A2C9KS84"/>
<dbReference type="InterPro" id="IPR036028">
    <property type="entry name" value="SH3-like_dom_sf"/>
</dbReference>
<evidence type="ECO:0000259" key="3">
    <source>
        <dbReference type="PROSITE" id="PS50002"/>
    </source>
</evidence>
<dbReference type="VEuPathDB" id="VectorBase:BGLB022956"/>
<evidence type="ECO:0000256" key="2">
    <source>
        <dbReference type="PROSITE-ProRule" id="PRU00192"/>
    </source>
</evidence>
<sequence length="170" mass="19280">ATVVALYDFHGSNSDELSFKRGAHINNVLIADELWWRGDHGGDVNKLFPANYVQVLGHEQSVENVDSDGPGEEFLRLSDCYFDESTTYSRDGMHYFTLINPNLVSNVYIGSKVKAEADDWHRLLCESKAKIGEEFEKKQKEEKNRNIAQELSDLVIYCQAVPYNPSSRSS</sequence>
<dbReference type="Proteomes" id="UP000076420">
    <property type="component" value="Unassembled WGS sequence"/>
</dbReference>
<organism evidence="4 5">
    <name type="scientific">Biomphalaria glabrata</name>
    <name type="common">Bloodfluke planorb</name>
    <name type="synonym">Freshwater snail</name>
    <dbReference type="NCBI Taxonomy" id="6526"/>
    <lineage>
        <taxon>Eukaryota</taxon>
        <taxon>Metazoa</taxon>
        <taxon>Spiralia</taxon>
        <taxon>Lophotrochozoa</taxon>
        <taxon>Mollusca</taxon>
        <taxon>Gastropoda</taxon>
        <taxon>Heterobranchia</taxon>
        <taxon>Euthyneura</taxon>
        <taxon>Panpulmonata</taxon>
        <taxon>Hygrophila</taxon>
        <taxon>Lymnaeoidea</taxon>
        <taxon>Planorbidae</taxon>
        <taxon>Biomphalaria</taxon>
    </lineage>
</organism>
<evidence type="ECO:0000256" key="1">
    <source>
        <dbReference type="ARBA" id="ARBA00022443"/>
    </source>
</evidence>
<reference evidence="4" key="1">
    <citation type="submission" date="2020-05" db="UniProtKB">
        <authorList>
            <consortium name="EnsemblMetazoa"/>
        </authorList>
    </citation>
    <scope>IDENTIFICATION</scope>
    <source>
        <strain evidence="4">BB02</strain>
    </source>
</reference>
<dbReference type="PANTHER" id="PTHR46026">
    <property type="entry name" value="RHO-TYPE GUANINE NUCLEOTIDE EXCHANGE FACTOR, ISOFORM F"/>
    <property type="match status" value="1"/>
</dbReference>
<accession>A0A2C9KS84</accession>
<dbReference type="PANTHER" id="PTHR46026:SF1">
    <property type="entry name" value="RHO-TYPE GUANINE NUCLEOTIDE EXCHANGE FACTOR, ISOFORM F"/>
    <property type="match status" value="1"/>
</dbReference>
<evidence type="ECO:0000313" key="4">
    <source>
        <dbReference type="EnsemblMetazoa" id="BGLB022956-PA"/>
    </source>
</evidence>
<dbReference type="VEuPathDB" id="VectorBase:BGLAX_050031"/>
<dbReference type="InterPro" id="IPR001452">
    <property type="entry name" value="SH3_domain"/>
</dbReference>
<dbReference type="AlphaFoldDB" id="A0A2C9KS84"/>
<evidence type="ECO:0000313" key="5">
    <source>
        <dbReference type="Proteomes" id="UP000076420"/>
    </source>
</evidence>
<dbReference type="PRINTS" id="PR00452">
    <property type="entry name" value="SH3DOMAIN"/>
</dbReference>
<dbReference type="EnsemblMetazoa" id="BGLB022956-RA">
    <property type="protein sequence ID" value="BGLB022956-PA"/>
    <property type="gene ID" value="BGLB022956"/>
</dbReference>
<name>A0A2C9KS84_BIOGL</name>
<dbReference type="PROSITE" id="PS50002">
    <property type="entry name" value="SH3"/>
    <property type="match status" value="1"/>
</dbReference>
<proteinExistence type="predicted"/>
<keyword evidence="1 2" id="KW-0728">SH3 domain</keyword>
<protein>
    <recommendedName>
        <fullName evidence="3">SH3 domain-containing protein</fullName>
    </recommendedName>
</protein>